<accession>A0A2Z6MNC4</accession>
<dbReference type="SUPFAM" id="SSF82199">
    <property type="entry name" value="SET domain"/>
    <property type="match status" value="1"/>
</dbReference>
<dbReference type="InterPro" id="IPR046341">
    <property type="entry name" value="SET_dom_sf"/>
</dbReference>
<dbReference type="GO" id="GO:0003690">
    <property type="term" value="F:double-stranded DNA binding"/>
    <property type="evidence" value="ECO:0007669"/>
    <property type="project" value="TreeGrafter"/>
</dbReference>
<evidence type="ECO:0000256" key="1">
    <source>
        <dbReference type="ARBA" id="ARBA00004584"/>
    </source>
</evidence>
<comment type="subcellular location">
    <subcellularLocation>
        <location evidence="1">Chromosome</location>
        <location evidence="1">Centromere</location>
    </subcellularLocation>
    <subcellularLocation>
        <location evidence="3">Nucleus</location>
    </subcellularLocation>
</comment>
<dbReference type="PANTHER" id="PTHR45660:SF3">
    <property type="entry name" value="HISTONE-LYSINE N-METHYLTRANSFERASE FAMILY MEMBER SUVH9"/>
    <property type="match status" value="1"/>
</dbReference>
<evidence type="ECO:0000256" key="2">
    <source>
        <dbReference type="ARBA" id="ARBA00023242"/>
    </source>
</evidence>
<dbReference type="InterPro" id="IPR051357">
    <property type="entry name" value="H3K9_HMTase_SUVAR3-9"/>
</dbReference>
<dbReference type="SMART" id="SM00466">
    <property type="entry name" value="SRA"/>
    <property type="match status" value="1"/>
</dbReference>
<dbReference type="SMART" id="SM00468">
    <property type="entry name" value="PreSET"/>
    <property type="match status" value="1"/>
</dbReference>
<dbReference type="GO" id="GO:0042054">
    <property type="term" value="F:histone methyltransferase activity"/>
    <property type="evidence" value="ECO:0007669"/>
    <property type="project" value="InterPro"/>
</dbReference>
<reference evidence="6" key="1">
    <citation type="journal article" date="2017" name="Front. Plant Sci.">
        <title>Climate Clever Clovers: New Paradigm to Reduce the Environmental Footprint of Ruminants by Breeding Low Methanogenic Forages Utilizing Haplotype Variation.</title>
        <authorList>
            <person name="Kaur P."/>
            <person name="Appels R."/>
            <person name="Bayer P.E."/>
            <person name="Keeble-Gagnere G."/>
            <person name="Wang J."/>
            <person name="Hirakawa H."/>
            <person name="Shirasawa K."/>
            <person name="Vercoe P."/>
            <person name="Stefanova K."/>
            <person name="Durmic Z."/>
            <person name="Nichols P."/>
            <person name="Revell C."/>
            <person name="Isobe S.N."/>
            <person name="Edwards D."/>
            <person name="Erskine W."/>
        </authorList>
    </citation>
    <scope>NUCLEOTIDE SEQUENCE [LARGE SCALE GENOMIC DNA]</scope>
    <source>
        <strain evidence="6">cv. Daliak</strain>
    </source>
</reference>
<dbReference type="Gene3D" id="2.30.280.10">
    <property type="entry name" value="SRA-YDG"/>
    <property type="match status" value="1"/>
</dbReference>
<evidence type="ECO:0000259" key="4">
    <source>
        <dbReference type="PROSITE" id="PS51015"/>
    </source>
</evidence>
<dbReference type="Pfam" id="PF02182">
    <property type="entry name" value="SAD_SRA"/>
    <property type="match status" value="1"/>
</dbReference>
<gene>
    <name evidence="5" type="ORF">TSUD_16520</name>
</gene>
<dbReference type="GO" id="GO:0005634">
    <property type="term" value="C:nucleus"/>
    <property type="evidence" value="ECO:0007669"/>
    <property type="project" value="UniProtKB-SubCell"/>
</dbReference>
<feature type="domain" description="YDG" evidence="4">
    <location>
        <begin position="17"/>
        <end position="167"/>
    </location>
</feature>
<organism evidence="5 6">
    <name type="scientific">Trifolium subterraneum</name>
    <name type="common">Subterranean clover</name>
    <dbReference type="NCBI Taxonomy" id="3900"/>
    <lineage>
        <taxon>Eukaryota</taxon>
        <taxon>Viridiplantae</taxon>
        <taxon>Streptophyta</taxon>
        <taxon>Embryophyta</taxon>
        <taxon>Tracheophyta</taxon>
        <taxon>Spermatophyta</taxon>
        <taxon>Magnoliopsida</taxon>
        <taxon>eudicotyledons</taxon>
        <taxon>Gunneridae</taxon>
        <taxon>Pentapetalae</taxon>
        <taxon>rosids</taxon>
        <taxon>fabids</taxon>
        <taxon>Fabales</taxon>
        <taxon>Fabaceae</taxon>
        <taxon>Papilionoideae</taxon>
        <taxon>50 kb inversion clade</taxon>
        <taxon>NPAAA clade</taxon>
        <taxon>Hologalegina</taxon>
        <taxon>IRL clade</taxon>
        <taxon>Trifolieae</taxon>
        <taxon>Trifolium</taxon>
    </lineage>
</organism>
<sequence>MMRRCGLLLNRDKKIIGTIPGICIGDVFFNIMELAVVGLHGQPKSGIDYLPNDMSLNGEPIATSVIVSGEYDNSVDLGDVIIYSCHGGHNNKNSSQVLNQKLEDENLAMERSMHYGIEVRVIRGVQLEGTSSTSSKFYFYNGLYRIVDCRFDVGVYTFKLKRVEGQMKTDSLVMKEALRTRNHPLWYKPMFVLALDISNKKENVGVRLFNDVDGNNDPISFEYLLRAVFPPLIVHQSKRVVGCKCIGKCVEGCFCFMKNGNECPYTQSGILLKGRPTAH</sequence>
<keyword evidence="2 3" id="KW-0539">Nucleus</keyword>
<name>A0A2Z6MNC4_TRISU</name>
<keyword evidence="6" id="KW-1185">Reference proteome</keyword>
<dbReference type="PROSITE" id="PS51015">
    <property type="entry name" value="YDG"/>
    <property type="match status" value="1"/>
</dbReference>
<evidence type="ECO:0000313" key="5">
    <source>
        <dbReference type="EMBL" id="GAU34064.1"/>
    </source>
</evidence>
<dbReference type="Proteomes" id="UP000242715">
    <property type="component" value="Unassembled WGS sequence"/>
</dbReference>
<dbReference type="PANTHER" id="PTHR45660">
    <property type="entry name" value="HISTONE-LYSINE N-METHYLTRANSFERASE SETMAR"/>
    <property type="match status" value="1"/>
</dbReference>
<dbReference type="InterPro" id="IPR036987">
    <property type="entry name" value="SRA-YDG_sf"/>
</dbReference>
<dbReference type="InterPro" id="IPR003105">
    <property type="entry name" value="SRA_YDG"/>
</dbReference>
<dbReference type="SUPFAM" id="SSF88697">
    <property type="entry name" value="PUA domain-like"/>
    <property type="match status" value="1"/>
</dbReference>
<proteinExistence type="predicted"/>
<dbReference type="GO" id="GO:0008270">
    <property type="term" value="F:zinc ion binding"/>
    <property type="evidence" value="ECO:0007669"/>
    <property type="project" value="InterPro"/>
</dbReference>
<dbReference type="Gene3D" id="2.170.270.10">
    <property type="entry name" value="SET domain"/>
    <property type="match status" value="1"/>
</dbReference>
<evidence type="ECO:0000256" key="3">
    <source>
        <dbReference type="PROSITE-ProRule" id="PRU00358"/>
    </source>
</evidence>
<dbReference type="GO" id="GO:0000775">
    <property type="term" value="C:chromosome, centromeric region"/>
    <property type="evidence" value="ECO:0007669"/>
    <property type="project" value="UniProtKB-SubCell"/>
</dbReference>
<dbReference type="OrthoDB" id="5792673at2759"/>
<dbReference type="AlphaFoldDB" id="A0A2Z6MNC4"/>
<dbReference type="Pfam" id="PF05033">
    <property type="entry name" value="Pre-SET"/>
    <property type="match status" value="1"/>
</dbReference>
<evidence type="ECO:0000313" key="6">
    <source>
        <dbReference type="Proteomes" id="UP000242715"/>
    </source>
</evidence>
<protein>
    <recommendedName>
        <fullName evidence="4">YDG domain-containing protein</fullName>
    </recommendedName>
</protein>
<dbReference type="EMBL" id="DF973545">
    <property type="protein sequence ID" value="GAU34064.1"/>
    <property type="molecule type" value="Genomic_DNA"/>
</dbReference>
<dbReference type="InterPro" id="IPR007728">
    <property type="entry name" value="Pre-SET_dom"/>
</dbReference>
<dbReference type="InterPro" id="IPR015947">
    <property type="entry name" value="PUA-like_sf"/>
</dbReference>